<proteinExistence type="predicted"/>
<dbReference type="KEGG" id="ovi:T265_09637"/>
<dbReference type="EMBL" id="KL596911">
    <property type="protein sequence ID" value="KER22212.1"/>
    <property type="molecule type" value="Genomic_DNA"/>
</dbReference>
<accession>A0A074Z9I2</accession>
<evidence type="ECO:0000313" key="2">
    <source>
        <dbReference type="EMBL" id="KER22212.1"/>
    </source>
</evidence>
<sequence>MARQQAPVICQATLGRRSLELQLTFAADETSREETQVDRPGFLHNWDCSSRRKDVAPTFGRLSCHDMTLNYVQTPHLVALRQLSELLFDIVPTTVFQNLDGRPTTHANRTDSATETQAENSDVEMDDLERVVILPDRPASREFAVMQSLDLGESHVDGGVGTRSILLTCG</sequence>
<gene>
    <name evidence="2" type="ORF">T265_09637</name>
</gene>
<feature type="region of interest" description="Disordered" evidence="1">
    <location>
        <begin position="100"/>
        <end position="122"/>
    </location>
</feature>
<organism evidence="2 3">
    <name type="scientific">Opisthorchis viverrini</name>
    <name type="common">Southeast Asian liver fluke</name>
    <dbReference type="NCBI Taxonomy" id="6198"/>
    <lineage>
        <taxon>Eukaryota</taxon>
        <taxon>Metazoa</taxon>
        <taxon>Spiralia</taxon>
        <taxon>Lophotrochozoa</taxon>
        <taxon>Platyhelminthes</taxon>
        <taxon>Trematoda</taxon>
        <taxon>Digenea</taxon>
        <taxon>Opisthorchiida</taxon>
        <taxon>Opisthorchiata</taxon>
        <taxon>Opisthorchiidae</taxon>
        <taxon>Opisthorchis</taxon>
    </lineage>
</organism>
<dbReference type="RefSeq" id="XP_009174031.1">
    <property type="nucleotide sequence ID" value="XM_009175767.1"/>
</dbReference>
<dbReference type="AlphaFoldDB" id="A0A074Z9I2"/>
<evidence type="ECO:0000313" key="3">
    <source>
        <dbReference type="Proteomes" id="UP000054324"/>
    </source>
</evidence>
<dbReference type="GeneID" id="20323805"/>
<dbReference type="CTD" id="20323805"/>
<feature type="compositionally biased region" description="Polar residues" evidence="1">
    <location>
        <begin position="105"/>
        <end position="120"/>
    </location>
</feature>
<keyword evidence="3" id="KW-1185">Reference proteome</keyword>
<dbReference type="Proteomes" id="UP000054324">
    <property type="component" value="Unassembled WGS sequence"/>
</dbReference>
<reference evidence="2 3" key="1">
    <citation type="submission" date="2013-11" db="EMBL/GenBank/DDBJ databases">
        <title>Opisthorchis viverrini - life in the bile duct.</title>
        <authorList>
            <person name="Young N.D."/>
            <person name="Nagarajan N."/>
            <person name="Lin S.J."/>
            <person name="Korhonen P.K."/>
            <person name="Jex A.R."/>
            <person name="Hall R.S."/>
            <person name="Safavi-Hemami H."/>
            <person name="Kaewkong W."/>
            <person name="Bertrand D."/>
            <person name="Gao S."/>
            <person name="Seet Q."/>
            <person name="Wongkham S."/>
            <person name="Teh B.T."/>
            <person name="Wongkham C."/>
            <person name="Intapan P.M."/>
            <person name="Maleewong W."/>
            <person name="Yang X."/>
            <person name="Hu M."/>
            <person name="Wang Z."/>
            <person name="Hofmann A."/>
            <person name="Sternberg P.W."/>
            <person name="Tan P."/>
            <person name="Wang J."/>
            <person name="Gasser R.B."/>
        </authorList>
    </citation>
    <scope>NUCLEOTIDE SEQUENCE [LARGE SCALE GENOMIC DNA]</scope>
</reference>
<evidence type="ECO:0000256" key="1">
    <source>
        <dbReference type="SAM" id="MobiDB-lite"/>
    </source>
</evidence>
<name>A0A074Z9I2_OPIVI</name>
<protein>
    <submittedName>
        <fullName evidence="2">Uncharacterized protein</fullName>
    </submittedName>
</protein>